<protein>
    <submittedName>
        <fullName evidence="7">Protein CROWDED NUCLEI 4-like</fullName>
    </submittedName>
</protein>
<evidence type="ECO:0000313" key="8">
    <source>
        <dbReference type="Proteomes" id="UP001140949"/>
    </source>
</evidence>
<dbReference type="PANTHER" id="PTHR31908">
    <property type="entry name" value="PROTEIN CROWDED NUCLEI 4"/>
    <property type="match status" value="1"/>
</dbReference>
<feature type="coiled-coil region" evidence="5">
    <location>
        <begin position="197"/>
        <end position="298"/>
    </location>
</feature>
<proteinExistence type="inferred from homology"/>
<sequence>MASPRLRPFSSPVTTPASGARTPASRVSESSASEEGIWKRLREAGFNEETVKRRDKAALVSYITKLESEVYDYQYNMGLLLLEKKEWTTKYEEAKASADAAACMYKCDQASHLSSIAEGKRREESLKKALAIEKECVENIEKALHDMRAESAETRVAYESKMAEARIMVESAQKTFDEAVSKLHTAESLQAEATRSQNTASRRLQDVEAREDDLRRRLISFQSECDAKEKELSLQRQSFYDSQRILHQEQEKLREGQALLNQREENIFQRTRALSRLEKELEDAKTKHEEDCKTLKVKSSNLDLDLSALATREEAIARREYLLDKRERELLILQEKISSKEYDEIQRLSAEHKSALESKQQEFEAEVKEKRRLFEGEMEDRLAAHEDREAELNQRETLIKERESSVELQLSALSDDRDDLTKKWKLLEEKEHNLHSIRKAAESEMQKILKEKEEITKAQVELETIKSSLEDEKRAVLHAQQRLELTVNERNELLAMETKLKEEIDSFRAKMMELDAEAEKLRAEKEKFEIEWELIDDKRGQVQKEAELVAEEKKIVDTYLKNEHDRIKLEKEEWRNRLKKDMESLSREREEFLSKMEREHSDWLIKVQREREDFVKDINIQRKELENCIHKRQEEVENYLREKEESFERERAKEFQHINSQKEFIAKQLEHVASELRSLDNERKEIALDRGQREKELSEIKSSIEVLNDQREKLQKQRELLHADREEIYQKICHLSKLEQLDIELESKSLFEKPSNYPTGNSKFPIKKCSNRSVGAYSNGDQHELKFTDDDGIGLQLPQEDLPPISATISWVKKYAGSIFRRSPEKVEDANYERNVESKNLAKLCRSSLGNVSISAKSNSFEQQHHADGQKVSMLNVKEAAAEEIMRSCGPSENGTTTSLNGRKRLSSASSNYPAYLVSRKHQKTESQKDSATVEEQSPLGLQLNQ</sequence>
<keyword evidence="1 5" id="KW-0175">Coiled coil</keyword>
<evidence type="ECO:0000256" key="6">
    <source>
        <dbReference type="SAM" id="MobiDB-lite"/>
    </source>
</evidence>
<comment type="subcellular location">
    <subcellularLocation>
        <location evidence="3">Nucleus lamina</location>
    </subcellularLocation>
</comment>
<keyword evidence="2" id="KW-0539">Nucleus</keyword>
<comment type="caution">
    <text evidence="7">The sequence shown here is derived from an EMBL/GenBank/DDBJ whole genome shotgun (WGS) entry which is preliminary data.</text>
</comment>
<reference evidence="7" key="2">
    <citation type="submission" date="2023-04" db="EMBL/GenBank/DDBJ databases">
        <authorList>
            <person name="Bruccoleri R.E."/>
            <person name="Oakeley E.J."/>
            <person name="Faust A.-M."/>
            <person name="Dessus-Babus S."/>
            <person name="Altorfer M."/>
            <person name="Burckhardt D."/>
            <person name="Oertli M."/>
            <person name="Naumann U."/>
            <person name="Petersen F."/>
            <person name="Wong J."/>
        </authorList>
    </citation>
    <scope>NUCLEOTIDE SEQUENCE</scope>
    <source>
        <strain evidence="7">GSM-AAB239-AS_SAM_17_03QT</strain>
        <tissue evidence="7">Leaf</tissue>
    </source>
</reference>
<evidence type="ECO:0000256" key="2">
    <source>
        <dbReference type="ARBA" id="ARBA00023242"/>
    </source>
</evidence>
<comment type="similarity">
    <text evidence="4">Belongs to the CRWN family.</text>
</comment>
<evidence type="ECO:0000256" key="5">
    <source>
        <dbReference type="SAM" id="Coils"/>
    </source>
</evidence>
<dbReference type="GO" id="GO:0005652">
    <property type="term" value="C:nuclear lamina"/>
    <property type="evidence" value="ECO:0007669"/>
    <property type="project" value="UniProtKB-SubCell"/>
</dbReference>
<accession>A0AAX6FBN4</accession>
<organism evidence="7 8">
    <name type="scientific">Iris pallida</name>
    <name type="common">Sweet iris</name>
    <dbReference type="NCBI Taxonomy" id="29817"/>
    <lineage>
        <taxon>Eukaryota</taxon>
        <taxon>Viridiplantae</taxon>
        <taxon>Streptophyta</taxon>
        <taxon>Embryophyta</taxon>
        <taxon>Tracheophyta</taxon>
        <taxon>Spermatophyta</taxon>
        <taxon>Magnoliopsida</taxon>
        <taxon>Liliopsida</taxon>
        <taxon>Asparagales</taxon>
        <taxon>Iridaceae</taxon>
        <taxon>Iridoideae</taxon>
        <taxon>Irideae</taxon>
        <taxon>Iris</taxon>
    </lineage>
</organism>
<dbReference type="AlphaFoldDB" id="A0AAX6FBN4"/>
<keyword evidence="8" id="KW-1185">Reference proteome</keyword>
<feature type="compositionally biased region" description="Polar residues" evidence="6">
    <location>
        <begin position="891"/>
        <end position="913"/>
    </location>
</feature>
<name>A0AAX6FBN4_IRIPA</name>
<evidence type="ECO:0000256" key="4">
    <source>
        <dbReference type="ARBA" id="ARBA00024208"/>
    </source>
</evidence>
<dbReference type="EMBL" id="JANAVB010030130">
    <property type="protein sequence ID" value="KAJ6813900.1"/>
    <property type="molecule type" value="Genomic_DNA"/>
</dbReference>
<feature type="coiled-coil region" evidence="5">
    <location>
        <begin position="342"/>
        <end position="531"/>
    </location>
</feature>
<dbReference type="PANTHER" id="PTHR31908:SF2">
    <property type="entry name" value="PROTEIN CROWDED NUCLEI 4"/>
    <property type="match status" value="1"/>
</dbReference>
<dbReference type="GO" id="GO:0006997">
    <property type="term" value="P:nucleus organization"/>
    <property type="evidence" value="ECO:0007669"/>
    <property type="project" value="InterPro"/>
</dbReference>
<evidence type="ECO:0000313" key="7">
    <source>
        <dbReference type="EMBL" id="KAJ6813900.1"/>
    </source>
</evidence>
<dbReference type="Proteomes" id="UP001140949">
    <property type="component" value="Unassembled WGS sequence"/>
</dbReference>
<evidence type="ECO:0000256" key="3">
    <source>
        <dbReference type="ARBA" id="ARBA00024186"/>
    </source>
</evidence>
<feature type="region of interest" description="Disordered" evidence="6">
    <location>
        <begin position="1"/>
        <end position="35"/>
    </location>
</feature>
<gene>
    <name evidence="7" type="ORF">M6B38_141505</name>
</gene>
<feature type="region of interest" description="Disordered" evidence="6">
    <location>
        <begin position="888"/>
        <end position="946"/>
    </location>
</feature>
<dbReference type="InterPro" id="IPR040418">
    <property type="entry name" value="CRWN"/>
</dbReference>
<evidence type="ECO:0000256" key="1">
    <source>
        <dbReference type="ARBA" id="ARBA00023054"/>
    </source>
</evidence>
<reference evidence="7" key="1">
    <citation type="journal article" date="2023" name="GigaByte">
        <title>Genome assembly of the bearded iris, Iris pallida Lam.</title>
        <authorList>
            <person name="Bruccoleri R.E."/>
            <person name="Oakeley E.J."/>
            <person name="Faust A.M.E."/>
            <person name="Altorfer M."/>
            <person name="Dessus-Babus S."/>
            <person name="Burckhardt D."/>
            <person name="Oertli M."/>
            <person name="Naumann U."/>
            <person name="Petersen F."/>
            <person name="Wong J."/>
        </authorList>
    </citation>
    <scope>NUCLEOTIDE SEQUENCE</scope>
    <source>
        <strain evidence="7">GSM-AAB239-AS_SAM_17_03QT</strain>
    </source>
</reference>
<feature type="coiled-coil region" evidence="5">
    <location>
        <begin position="697"/>
        <end position="731"/>
    </location>
</feature>